<organism evidence="2 3">
    <name type="scientific">Pleomassaria siparia CBS 279.74</name>
    <dbReference type="NCBI Taxonomy" id="1314801"/>
    <lineage>
        <taxon>Eukaryota</taxon>
        <taxon>Fungi</taxon>
        <taxon>Dikarya</taxon>
        <taxon>Ascomycota</taxon>
        <taxon>Pezizomycotina</taxon>
        <taxon>Dothideomycetes</taxon>
        <taxon>Pleosporomycetidae</taxon>
        <taxon>Pleosporales</taxon>
        <taxon>Pleomassariaceae</taxon>
        <taxon>Pleomassaria</taxon>
    </lineage>
</organism>
<evidence type="ECO:0000313" key="3">
    <source>
        <dbReference type="Proteomes" id="UP000799428"/>
    </source>
</evidence>
<name>A0A6G1KNV9_9PLEO</name>
<reference evidence="2" key="1">
    <citation type="journal article" date="2020" name="Stud. Mycol.">
        <title>101 Dothideomycetes genomes: a test case for predicting lifestyles and emergence of pathogens.</title>
        <authorList>
            <person name="Haridas S."/>
            <person name="Albert R."/>
            <person name="Binder M."/>
            <person name="Bloem J."/>
            <person name="Labutti K."/>
            <person name="Salamov A."/>
            <person name="Andreopoulos B."/>
            <person name="Baker S."/>
            <person name="Barry K."/>
            <person name="Bills G."/>
            <person name="Bluhm B."/>
            <person name="Cannon C."/>
            <person name="Castanera R."/>
            <person name="Culley D."/>
            <person name="Daum C."/>
            <person name="Ezra D."/>
            <person name="Gonzalez J."/>
            <person name="Henrissat B."/>
            <person name="Kuo A."/>
            <person name="Liang C."/>
            <person name="Lipzen A."/>
            <person name="Lutzoni F."/>
            <person name="Magnuson J."/>
            <person name="Mondo S."/>
            <person name="Nolan M."/>
            <person name="Ohm R."/>
            <person name="Pangilinan J."/>
            <person name="Park H.-J."/>
            <person name="Ramirez L."/>
            <person name="Alfaro M."/>
            <person name="Sun H."/>
            <person name="Tritt A."/>
            <person name="Yoshinaga Y."/>
            <person name="Zwiers L.-H."/>
            <person name="Turgeon B."/>
            <person name="Goodwin S."/>
            <person name="Spatafora J."/>
            <person name="Crous P."/>
            <person name="Grigoriev I."/>
        </authorList>
    </citation>
    <scope>NUCLEOTIDE SEQUENCE</scope>
    <source>
        <strain evidence="2">CBS 279.74</strain>
    </source>
</reference>
<dbReference type="Pfam" id="PF22041">
    <property type="entry name" value="GST_C_7"/>
    <property type="match status" value="1"/>
</dbReference>
<dbReference type="Gene3D" id="3.40.30.10">
    <property type="entry name" value="Glutaredoxin"/>
    <property type="match status" value="1"/>
</dbReference>
<dbReference type="PROSITE" id="PS50404">
    <property type="entry name" value="GST_NTER"/>
    <property type="match status" value="1"/>
</dbReference>
<sequence>MTSNPSIIFYDIASAPPLRTFAPNPWKTRFSLNIKGLPYRTQWTDLPDIAALREKLGVPANRTLPDGTAFHTLPVLQDLSTNTILGDTFEIALYLDKTYPDGPSLILPGTTGLTAAFNAHVDGLFTKFTVLCDQMPFDPRIAEAVQAIFAKRFGVKSLADMQLKDDEREPKLVALEAALGELAKAYRHTVGPWLDGERPMYADVIVGAWLKMMEASMKGEEWQRVRKWQGGLWGRVVDGLEGWSEIV</sequence>
<dbReference type="SUPFAM" id="SSF52833">
    <property type="entry name" value="Thioredoxin-like"/>
    <property type="match status" value="1"/>
</dbReference>
<evidence type="ECO:0000313" key="2">
    <source>
        <dbReference type="EMBL" id="KAF2714534.1"/>
    </source>
</evidence>
<dbReference type="CDD" id="cd00299">
    <property type="entry name" value="GST_C_family"/>
    <property type="match status" value="1"/>
</dbReference>
<gene>
    <name evidence="2" type="ORF">K504DRAFT_420418</name>
</gene>
<dbReference type="InterPro" id="IPR054416">
    <property type="entry name" value="GST_UstS-like_C"/>
</dbReference>
<keyword evidence="3" id="KW-1185">Reference proteome</keyword>
<dbReference type="AlphaFoldDB" id="A0A6G1KNV9"/>
<dbReference type="CDD" id="cd03038">
    <property type="entry name" value="GST_N_etherase_LigE"/>
    <property type="match status" value="1"/>
</dbReference>
<dbReference type="InterPro" id="IPR004045">
    <property type="entry name" value="Glutathione_S-Trfase_N"/>
</dbReference>
<dbReference type="Proteomes" id="UP000799428">
    <property type="component" value="Unassembled WGS sequence"/>
</dbReference>
<proteinExistence type="predicted"/>
<dbReference type="Gene3D" id="1.20.1050.10">
    <property type="match status" value="1"/>
</dbReference>
<accession>A0A6G1KNV9</accession>
<feature type="domain" description="GST N-terminal" evidence="1">
    <location>
        <begin position="12"/>
        <end position="103"/>
    </location>
</feature>
<dbReference type="EMBL" id="MU005764">
    <property type="protein sequence ID" value="KAF2714534.1"/>
    <property type="molecule type" value="Genomic_DNA"/>
</dbReference>
<dbReference type="Pfam" id="PF13409">
    <property type="entry name" value="GST_N_2"/>
    <property type="match status" value="1"/>
</dbReference>
<dbReference type="InterPro" id="IPR036249">
    <property type="entry name" value="Thioredoxin-like_sf"/>
</dbReference>
<evidence type="ECO:0000259" key="1">
    <source>
        <dbReference type="PROSITE" id="PS50404"/>
    </source>
</evidence>
<dbReference type="OrthoDB" id="4951845at2759"/>
<protein>
    <recommendedName>
        <fullName evidence="1">GST N-terminal domain-containing protein</fullName>
    </recommendedName>
</protein>